<feature type="region of interest" description="Disordered" evidence="1">
    <location>
        <begin position="138"/>
        <end position="164"/>
    </location>
</feature>
<feature type="compositionally biased region" description="Basic residues" evidence="1">
    <location>
        <begin position="150"/>
        <end position="164"/>
    </location>
</feature>
<evidence type="ECO:0000313" key="3">
    <source>
        <dbReference type="Proteomes" id="UP001281761"/>
    </source>
</evidence>
<accession>A0ABQ9Y8B3</accession>
<name>A0ABQ9Y8B3_9EUKA</name>
<protein>
    <submittedName>
        <fullName evidence="2">Uncharacterized protein</fullName>
    </submittedName>
</protein>
<reference evidence="2 3" key="1">
    <citation type="journal article" date="2022" name="bioRxiv">
        <title>Genomics of Preaxostyla Flagellates Illuminates Evolutionary Transitions and the Path Towards Mitochondrial Loss.</title>
        <authorList>
            <person name="Novak L.V.F."/>
            <person name="Treitli S.C."/>
            <person name="Pyrih J."/>
            <person name="Halakuc P."/>
            <person name="Pipaliya S.V."/>
            <person name="Vacek V."/>
            <person name="Brzon O."/>
            <person name="Soukal P."/>
            <person name="Eme L."/>
            <person name="Dacks J.B."/>
            <person name="Karnkowska A."/>
            <person name="Elias M."/>
            <person name="Hampl V."/>
        </authorList>
    </citation>
    <scope>NUCLEOTIDE SEQUENCE [LARGE SCALE GENOMIC DNA]</scope>
    <source>
        <strain evidence="2">NAU3</strain>
        <tissue evidence="2">Gut</tissue>
    </source>
</reference>
<evidence type="ECO:0000313" key="2">
    <source>
        <dbReference type="EMBL" id="KAK2959986.1"/>
    </source>
</evidence>
<proteinExistence type="predicted"/>
<gene>
    <name evidence="2" type="ORF">BLNAU_5183</name>
</gene>
<dbReference type="EMBL" id="JARBJD010000026">
    <property type="protein sequence ID" value="KAK2959986.1"/>
    <property type="molecule type" value="Genomic_DNA"/>
</dbReference>
<keyword evidence="3" id="KW-1185">Reference proteome</keyword>
<dbReference type="Proteomes" id="UP001281761">
    <property type="component" value="Unassembled WGS sequence"/>
</dbReference>
<evidence type="ECO:0000256" key="1">
    <source>
        <dbReference type="SAM" id="MobiDB-lite"/>
    </source>
</evidence>
<comment type="caution">
    <text evidence="2">The sequence shown here is derived from an EMBL/GenBank/DDBJ whole genome shotgun (WGS) entry which is preliminary data.</text>
</comment>
<organism evidence="2 3">
    <name type="scientific">Blattamonas nauphoetae</name>
    <dbReference type="NCBI Taxonomy" id="2049346"/>
    <lineage>
        <taxon>Eukaryota</taxon>
        <taxon>Metamonada</taxon>
        <taxon>Preaxostyla</taxon>
        <taxon>Oxymonadida</taxon>
        <taxon>Blattamonas</taxon>
    </lineage>
</organism>
<sequence>MIGPIKQTMALLHLFDSQPFCVSSDESEQASVSSLLVQTPTNHFPDNILSPDLLRWCVARQAPRHAFLVPCHTHCRPAAKIVASSFPIYVPSLTNHRNCQALNLPIEPHRLILTGRKQIPTQTDFVCSSPTALSSCEGDGVESDGSFRRQVQKRTRHRLKRRES</sequence>